<evidence type="ECO:0000313" key="1">
    <source>
        <dbReference type="EMBL" id="CAE2314390.1"/>
    </source>
</evidence>
<sequence length="148" mass="16624">MDSVSIAVQTKKGEVLSVEIPRDARVQHLETHIRENVGEDVGGMLCQNRLLNPDEKIMDGMGGSSCVLHCIPENFAAWFREGHLSSIPGEVVLVMPFLHRSDPCLFVINRVVWFALRKIQTVEGKLEMKKVGEAFSLDDAKKKVYTFL</sequence>
<evidence type="ECO:0008006" key="2">
    <source>
        <dbReference type="Google" id="ProtNLM"/>
    </source>
</evidence>
<accession>A0A7S4NX52</accession>
<protein>
    <recommendedName>
        <fullName evidence="2">Ubiquitin-like domain-containing protein</fullName>
    </recommendedName>
</protein>
<name>A0A7S4NX52_9EUKA</name>
<dbReference type="AlphaFoldDB" id="A0A7S4NX52"/>
<reference evidence="1" key="1">
    <citation type="submission" date="2021-01" db="EMBL/GenBank/DDBJ databases">
        <authorList>
            <person name="Corre E."/>
            <person name="Pelletier E."/>
            <person name="Niang G."/>
            <person name="Scheremetjew M."/>
            <person name="Finn R."/>
            <person name="Kale V."/>
            <person name="Holt S."/>
            <person name="Cochrane G."/>
            <person name="Meng A."/>
            <person name="Brown T."/>
            <person name="Cohen L."/>
        </authorList>
    </citation>
    <scope>NUCLEOTIDE SEQUENCE</scope>
    <source>
        <strain evidence="1">SoJaBio B1-5/56/2</strain>
    </source>
</reference>
<dbReference type="EMBL" id="HBKR01023411">
    <property type="protein sequence ID" value="CAE2314390.1"/>
    <property type="molecule type" value="Transcribed_RNA"/>
</dbReference>
<organism evidence="1">
    <name type="scientific">Paramoeba aestuarina</name>
    <dbReference type="NCBI Taxonomy" id="180227"/>
    <lineage>
        <taxon>Eukaryota</taxon>
        <taxon>Amoebozoa</taxon>
        <taxon>Discosea</taxon>
        <taxon>Flabellinia</taxon>
        <taxon>Dactylopodida</taxon>
        <taxon>Paramoebidae</taxon>
        <taxon>Paramoeba</taxon>
    </lineage>
</organism>
<gene>
    <name evidence="1" type="ORF">NAES01612_LOCUS15339</name>
</gene>
<proteinExistence type="predicted"/>